<accession>A0ABP8S7G9</accession>
<feature type="region of interest" description="Disordered" evidence="1">
    <location>
        <begin position="1"/>
        <end position="21"/>
    </location>
</feature>
<dbReference type="Proteomes" id="UP001500307">
    <property type="component" value="Unassembled WGS sequence"/>
</dbReference>
<protein>
    <recommendedName>
        <fullName evidence="2">Beta-lactamase-related domain-containing protein</fullName>
    </recommendedName>
</protein>
<comment type="caution">
    <text evidence="3">The sequence shown here is derived from an EMBL/GenBank/DDBJ whole genome shotgun (WGS) entry which is preliminary data.</text>
</comment>
<dbReference type="Pfam" id="PF00144">
    <property type="entry name" value="Beta-lactamase"/>
    <property type="match status" value="1"/>
</dbReference>
<dbReference type="InterPro" id="IPR001466">
    <property type="entry name" value="Beta-lactam-related"/>
</dbReference>
<sequence length="95" mass="9907">MVRDAKSGLPAVDAAHPARSSAHGLGVVLDQPWFMGRLAGPATFGHTAFTGTSLVVDSTRRLVLVLLTNRAHPNWSWADSDPAHVAAANVLAAKG</sequence>
<reference evidence="4" key="1">
    <citation type="journal article" date="2019" name="Int. J. Syst. Evol. Microbiol.">
        <title>The Global Catalogue of Microorganisms (GCM) 10K type strain sequencing project: providing services to taxonomists for standard genome sequencing and annotation.</title>
        <authorList>
            <consortium name="The Broad Institute Genomics Platform"/>
            <consortium name="The Broad Institute Genome Sequencing Center for Infectious Disease"/>
            <person name="Wu L."/>
            <person name="Ma J."/>
        </authorList>
    </citation>
    <scope>NUCLEOTIDE SEQUENCE [LARGE SCALE GENOMIC DNA]</scope>
    <source>
        <strain evidence="4">JCM 3175</strain>
    </source>
</reference>
<evidence type="ECO:0000313" key="3">
    <source>
        <dbReference type="EMBL" id="GAA4562423.1"/>
    </source>
</evidence>
<evidence type="ECO:0000313" key="4">
    <source>
        <dbReference type="Proteomes" id="UP001500307"/>
    </source>
</evidence>
<proteinExistence type="predicted"/>
<dbReference type="Gene3D" id="3.40.710.10">
    <property type="entry name" value="DD-peptidase/beta-lactamase superfamily"/>
    <property type="match status" value="1"/>
</dbReference>
<evidence type="ECO:0000256" key="1">
    <source>
        <dbReference type="SAM" id="MobiDB-lite"/>
    </source>
</evidence>
<dbReference type="EMBL" id="BAABGU010000001">
    <property type="protein sequence ID" value="GAA4562423.1"/>
    <property type="molecule type" value="Genomic_DNA"/>
</dbReference>
<keyword evidence="4" id="KW-1185">Reference proteome</keyword>
<feature type="domain" description="Beta-lactamase-related" evidence="2">
    <location>
        <begin position="16"/>
        <end position="87"/>
    </location>
</feature>
<name>A0ABP8S7G9_9ACTN</name>
<gene>
    <name evidence="3" type="ORF">GCM10023176_03750</name>
</gene>
<dbReference type="SUPFAM" id="SSF56601">
    <property type="entry name" value="beta-lactamase/transpeptidase-like"/>
    <property type="match status" value="1"/>
</dbReference>
<organism evidence="3 4">
    <name type="scientific">Micromonospora coerulea</name>
    <dbReference type="NCBI Taxonomy" id="47856"/>
    <lineage>
        <taxon>Bacteria</taxon>
        <taxon>Bacillati</taxon>
        <taxon>Actinomycetota</taxon>
        <taxon>Actinomycetes</taxon>
        <taxon>Micromonosporales</taxon>
        <taxon>Micromonosporaceae</taxon>
        <taxon>Micromonospora</taxon>
    </lineage>
</organism>
<dbReference type="InterPro" id="IPR012338">
    <property type="entry name" value="Beta-lactam/transpept-like"/>
</dbReference>
<evidence type="ECO:0000259" key="2">
    <source>
        <dbReference type="Pfam" id="PF00144"/>
    </source>
</evidence>